<protein>
    <submittedName>
        <fullName evidence="2">Uncharacterized protein</fullName>
    </submittedName>
</protein>
<keyword evidence="4" id="KW-1185">Reference proteome</keyword>
<reference evidence="2" key="2">
    <citation type="submission" date="2023-06" db="EMBL/GenBank/DDBJ databases">
        <title>Genome assembly of Pristionchus species.</title>
        <authorList>
            <person name="Yoshida K."/>
            <person name="Sommer R.J."/>
        </authorList>
    </citation>
    <scope>NUCLEOTIDE SEQUENCE</scope>
    <source>
        <strain evidence="2 4">RS5460</strain>
    </source>
</reference>
<reference evidence="4" key="1">
    <citation type="submission" date="2022-10" db="EMBL/GenBank/DDBJ databases">
        <title>Genome assembly of Pristionchus species.</title>
        <authorList>
            <person name="Yoshida K."/>
            <person name="Sommer R.J."/>
        </authorList>
    </citation>
    <scope>NUCLEOTIDE SEQUENCE [LARGE SCALE GENOMIC DNA]</scope>
    <source>
        <strain evidence="4">RS5460</strain>
    </source>
</reference>
<dbReference type="EMBL" id="BTRK01000001">
    <property type="protein sequence ID" value="GMR31324.1"/>
    <property type="molecule type" value="Genomic_DNA"/>
</dbReference>
<proteinExistence type="predicted"/>
<evidence type="ECO:0000256" key="1">
    <source>
        <dbReference type="SAM" id="MobiDB-lite"/>
    </source>
</evidence>
<evidence type="ECO:0000313" key="3">
    <source>
        <dbReference type="EMBL" id="GMR31324.1"/>
    </source>
</evidence>
<feature type="non-terminal residue" evidence="2">
    <location>
        <position position="77"/>
    </location>
</feature>
<name>A0AAN5BZQ6_9BILA</name>
<feature type="compositionally biased region" description="Acidic residues" evidence="1">
    <location>
        <begin position="1"/>
        <end position="14"/>
    </location>
</feature>
<dbReference type="AlphaFoldDB" id="A0AAN5BZQ6"/>
<dbReference type="Proteomes" id="UP001328107">
    <property type="component" value="Unassembled WGS sequence"/>
</dbReference>
<organism evidence="2 4">
    <name type="scientific">Pristionchus mayeri</name>
    <dbReference type="NCBI Taxonomy" id="1317129"/>
    <lineage>
        <taxon>Eukaryota</taxon>
        <taxon>Metazoa</taxon>
        <taxon>Ecdysozoa</taxon>
        <taxon>Nematoda</taxon>
        <taxon>Chromadorea</taxon>
        <taxon>Rhabditida</taxon>
        <taxon>Rhabditina</taxon>
        <taxon>Diplogasteromorpha</taxon>
        <taxon>Diplogasteroidea</taxon>
        <taxon>Neodiplogasteridae</taxon>
        <taxon>Pristionchus</taxon>
    </lineage>
</organism>
<evidence type="ECO:0000313" key="4">
    <source>
        <dbReference type="Proteomes" id="UP001328107"/>
    </source>
</evidence>
<dbReference type="EMBL" id="BTRK01000001">
    <property type="protein sequence ID" value="GMR31323.1"/>
    <property type="molecule type" value="Genomic_DNA"/>
</dbReference>
<feature type="non-terminal residue" evidence="2">
    <location>
        <position position="1"/>
    </location>
</feature>
<accession>A0AAN5BZQ6</accession>
<feature type="region of interest" description="Disordered" evidence="1">
    <location>
        <begin position="1"/>
        <end position="22"/>
    </location>
</feature>
<sequence>PTDDFGEFTQEEPDLNVRTSDASNGIKDETLEIKNEPIYDWKQGEPIFDTFNPTTGNSRRIGLIYRIDEYIDLSCSS</sequence>
<evidence type="ECO:0000313" key="2">
    <source>
        <dbReference type="EMBL" id="GMR31323.1"/>
    </source>
</evidence>
<comment type="caution">
    <text evidence="2">The sequence shown here is derived from an EMBL/GenBank/DDBJ whole genome shotgun (WGS) entry which is preliminary data.</text>
</comment>
<gene>
    <name evidence="2" type="ORF">PMAYCL1PPCAC_01518</name>
    <name evidence="3" type="ORF">PMAYCL1PPCAC_01519</name>
</gene>